<dbReference type="OrthoDB" id="6231043at2759"/>
<feature type="transmembrane region" description="Helical" evidence="1">
    <location>
        <begin position="62"/>
        <end position="81"/>
    </location>
</feature>
<keyword evidence="1" id="KW-0812">Transmembrane</keyword>
<organism evidence="2 3">
    <name type="scientific">Paragonimus heterotremus</name>
    <dbReference type="NCBI Taxonomy" id="100268"/>
    <lineage>
        <taxon>Eukaryota</taxon>
        <taxon>Metazoa</taxon>
        <taxon>Spiralia</taxon>
        <taxon>Lophotrochozoa</taxon>
        <taxon>Platyhelminthes</taxon>
        <taxon>Trematoda</taxon>
        <taxon>Digenea</taxon>
        <taxon>Plagiorchiida</taxon>
        <taxon>Troglotremata</taxon>
        <taxon>Troglotrematidae</taxon>
        <taxon>Paragonimus</taxon>
    </lineage>
</organism>
<reference evidence="2" key="1">
    <citation type="submission" date="2019-05" db="EMBL/GenBank/DDBJ databases">
        <title>Annotation for the trematode Paragonimus heterotremus.</title>
        <authorList>
            <person name="Choi Y.-J."/>
        </authorList>
    </citation>
    <scope>NUCLEOTIDE SEQUENCE</scope>
    <source>
        <strain evidence="2">LC</strain>
    </source>
</reference>
<accession>A0A8J4T695</accession>
<protein>
    <submittedName>
        <fullName evidence="2">Uncharacterized protein</fullName>
    </submittedName>
</protein>
<dbReference type="AlphaFoldDB" id="A0A8J4T695"/>
<feature type="transmembrane region" description="Helical" evidence="1">
    <location>
        <begin position="156"/>
        <end position="177"/>
    </location>
</feature>
<proteinExistence type="predicted"/>
<gene>
    <name evidence="2" type="ORF">PHET_08226</name>
</gene>
<evidence type="ECO:0000313" key="2">
    <source>
        <dbReference type="EMBL" id="KAF5398371.1"/>
    </source>
</evidence>
<keyword evidence="3" id="KW-1185">Reference proteome</keyword>
<keyword evidence="1" id="KW-1133">Transmembrane helix</keyword>
<evidence type="ECO:0000313" key="3">
    <source>
        <dbReference type="Proteomes" id="UP000748531"/>
    </source>
</evidence>
<evidence type="ECO:0000256" key="1">
    <source>
        <dbReference type="SAM" id="Phobius"/>
    </source>
</evidence>
<sequence length="250" mass="28444">MYPYRRVGVMPPDQNDPVEGIDQETNVQEEDELEIGLHESGELPKPLALCCNKIDLTHINGILAIVYTVTGVIILIVTSSVHSFNPITNGVKACRVGYCYTRAMVSSLTHPFYKHYQSGAFHPYEWSVALAAFTLIFYGLLVWSKLSVYVINMGHILNWITFSCLTYTAASSIYHLNDPFFKDFTDPPWFAGMLHTIFGPVLFWFLVLCTLFQALLNIRTLVVHNLDYYPEIAKFRLQQSEDSTKTDDTI</sequence>
<feature type="transmembrane region" description="Helical" evidence="1">
    <location>
        <begin position="126"/>
        <end position="144"/>
    </location>
</feature>
<keyword evidence="1" id="KW-0472">Membrane</keyword>
<comment type="caution">
    <text evidence="2">The sequence shown here is derived from an EMBL/GenBank/DDBJ whole genome shotgun (WGS) entry which is preliminary data.</text>
</comment>
<dbReference type="EMBL" id="LUCH01005078">
    <property type="protein sequence ID" value="KAF5398371.1"/>
    <property type="molecule type" value="Genomic_DNA"/>
</dbReference>
<name>A0A8J4T695_9TREM</name>
<dbReference type="Proteomes" id="UP000748531">
    <property type="component" value="Unassembled WGS sequence"/>
</dbReference>
<feature type="transmembrane region" description="Helical" evidence="1">
    <location>
        <begin position="197"/>
        <end position="216"/>
    </location>
</feature>